<accession>A0ABT7A758</accession>
<sequence>MSLSRSVRCPSAIWAMSGLVQRVAARPQVPDASVPSTPPSPDVLKRIVRRGQEAGQCSGALSADWLSLGIVQLAHGAAGETEAGPHGRGPGPQRASRELLRILGCAAPGGGKDAGRGADKDPGGGSVGGPSVGSGGGA</sequence>
<evidence type="ECO:0000313" key="2">
    <source>
        <dbReference type="EMBL" id="MDJ1137175.1"/>
    </source>
</evidence>
<name>A0ABT7A758_9ACTN</name>
<dbReference type="EMBL" id="JANCPR020000053">
    <property type="protein sequence ID" value="MDJ1137175.1"/>
    <property type="molecule type" value="Genomic_DNA"/>
</dbReference>
<feature type="region of interest" description="Disordered" evidence="1">
    <location>
        <begin position="78"/>
        <end position="97"/>
    </location>
</feature>
<organism evidence="2 3">
    <name type="scientific">Streptomyces iconiensis</name>
    <dbReference type="NCBI Taxonomy" id="1384038"/>
    <lineage>
        <taxon>Bacteria</taxon>
        <taxon>Bacillati</taxon>
        <taxon>Actinomycetota</taxon>
        <taxon>Actinomycetes</taxon>
        <taxon>Kitasatosporales</taxon>
        <taxon>Streptomycetaceae</taxon>
        <taxon>Streptomyces</taxon>
    </lineage>
</organism>
<comment type="caution">
    <text evidence="2">The sequence shown here is derived from an EMBL/GenBank/DDBJ whole genome shotgun (WGS) entry which is preliminary data.</text>
</comment>
<feature type="compositionally biased region" description="Basic and acidic residues" evidence="1">
    <location>
        <begin position="113"/>
        <end position="122"/>
    </location>
</feature>
<feature type="compositionally biased region" description="Gly residues" evidence="1">
    <location>
        <begin position="123"/>
        <end position="138"/>
    </location>
</feature>
<evidence type="ECO:0000313" key="3">
    <source>
        <dbReference type="Proteomes" id="UP001214441"/>
    </source>
</evidence>
<gene>
    <name evidence="2" type="ORF">NMN56_035575</name>
</gene>
<proteinExistence type="predicted"/>
<feature type="region of interest" description="Disordered" evidence="1">
    <location>
        <begin position="105"/>
        <end position="138"/>
    </location>
</feature>
<evidence type="ECO:0000256" key="1">
    <source>
        <dbReference type="SAM" id="MobiDB-lite"/>
    </source>
</evidence>
<reference evidence="2 3" key="1">
    <citation type="submission" date="2023-05" db="EMBL/GenBank/DDBJ databases">
        <title>Streptantibioticus silvisoli sp. nov., acidotolerant actinomycetes 1 from pine litter.</title>
        <authorList>
            <person name="Swiecimska M."/>
            <person name="Golinska P."/>
            <person name="Sangal V."/>
            <person name="Wachnowicz B."/>
            <person name="Goodfellow M."/>
        </authorList>
    </citation>
    <scope>NUCLEOTIDE SEQUENCE [LARGE SCALE GENOMIC DNA]</scope>
    <source>
        <strain evidence="2 3">DSM 42109</strain>
    </source>
</reference>
<keyword evidence="3" id="KW-1185">Reference proteome</keyword>
<dbReference type="RefSeq" id="WP_274044189.1">
    <property type="nucleotide sequence ID" value="NZ_JANCPR020000053.1"/>
</dbReference>
<dbReference type="Proteomes" id="UP001214441">
    <property type="component" value="Unassembled WGS sequence"/>
</dbReference>
<protein>
    <submittedName>
        <fullName evidence="2">Uncharacterized protein</fullName>
    </submittedName>
</protein>